<gene>
    <name evidence="1" type="ORF">HannXRQ_Chr13g0390951</name>
</gene>
<evidence type="ECO:0000313" key="2">
    <source>
        <dbReference type="Proteomes" id="UP000215914"/>
    </source>
</evidence>
<protein>
    <submittedName>
        <fullName evidence="1">Uncharacterized protein</fullName>
    </submittedName>
</protein>
<organism evidence="1 2">
    <name type="scientific">Helianthus annuus</name>
    <name type="common">Common sunflower</name>
    <dbReference type="NCBI Taxonomy" id="4232"/>
    <lineage>
        <taxon>Eukaryota</taxon>
        <taxon>Viridiplantae</taxon>
        <taxon>Streptophyta</taxon>
        <taxon>Embryophyta</taxon>
        <taxon>Tracheophyta</taxon>
        <taxon>Spermatophyta</taxon>
        <taxon>Magnoliopsida</taxon>
        <taxon>eudicotyledons</taxon>
        <taxon>Gunneridae</taxon>
        <taxon>Pentapetalae</taxon>
        <taxon>asterids</taxon>
        <taxon>campanulids</taxon>
        <taxon>Asterales</taxon>
        <taxon>Asteraceae</taxon>
        <taxon>Asteroideae</taxon>
        <taxon>Heliantheae alliance</taxon>
        <taxon>Heliantheae</taxon>
        <taxon>Helianthus</taxon>
    </lineage>
</organism>
<accession>A0A251SPH2</accession>
<name>A0A251SPH2_HELAN</name>
<reference evidence="2" key="1">
    <citation type="journal article" date="2017" name="Nature">
        <title>The sunflower genome provides insights into oil metabolism, flowering and Asterid evolution.</title>
        <authorList>
            <person name="Badouin H."/>
            <person name="Gouzy J."/>
            <person name="Grassa C.J."/>
            <person name="Murat F."/>
            <person name="Staton S.E."/>
            <person name="Cottret L."/>
            <person name="Lelandais-Briere C."/>
            <person name="Owens G.L."/>
            <person name="Carrere S."/>
            <person name="Mayjonade B."/>
            <person name="Legrand L."/>
            <person name="Gill N."/>
            <person name="Kane N.C."/>
            <person name="Bowers J.E."/>
            <person name="Hubner S."/>
            <person name="Bellec A."/>
            <person name="Berard A."/>
            <person name="Berges H."/>
            <person name="Blanchet N."/>
            <person name="Boniface M.C."/>
            <person name="Brunel D."/>
            <person name="Catrice O."/>
            <person name="Chaidir N."/>
            <person name="Claudel C."/>
            <person name="Donnadieu C."/>
            <person name="Faraut T."/>
            <person name="Fievet G."/>
            <person name="Helmstetter N."/>
            <person name="King M."/>
            <person name="Knapp S.J."/>
            <person name="Lai Z."/>
            <person name="Le Paslier M.C."/>
            <person name="Lippi Y."/>
            <person name="Lorenzon L."/>
            <person name="Mandel J.R."/>
            <person name="Marage G."/>
            <person name="Marchand G."/>
            <person name="Marquand E."/>
            <person name="Bret-Mestries E."/>
            <person name="Morien E."/>
            <person name="Nambeesan S."/>
            <person name="Nguyen T."/>
            <person name="Pegot-Espagnet P."/>
            <person name="Pouilly N."/>
            <person name="Raftis F."/>
            <person name="Sallet E."/>
            <person name="Schiex T."/>
            <person name="Thomas J."/>
            <person name="Vandecasteele C."/>
            <person name="Vares D."/>
            <person name="Vear F."/>
            <person name="Vautrin S."/>
            <person name="Crespi M."/>
            <person name="Mangin B."/>
            <person name="Burke J.M."/>
            <person name="Salse J."/>
            <person name="Munos S."/>
            <person name="Vincourt P."/>
            <person name="Rieseberg L.H."/>
            <person name="Langlade N.B."/>
        </authorList>
    </citation>
    <scope>NUCLEOTIDE SEQUENCE [LARGE SCALE GENOMIC DNA]</scope>
    <source>
        <strain evidence="2">cv. SF193</strain>
    </source>
</reference>
<dbReference type="InParanoid" id="A0A251SPH2"/>
<evidence type="ECO:0000313" key="1">
    <source>
        <dbReference type="EMBL" id="OTG00433.1"/>
    </source>
</evidence>
<sequence length="62" mass="7166">MKDLQVRHTSMVQQTAMDVSCVDPTDHYGSKHCGYSVSHALQVKKSGIIVWRVHYLYKMIEE</sequence>
<proteinExistence type="predicted"/>
<dbReference type="AlphaFoldDB" id="A0A251SPH2"/>
<keyword evidence="2" id="KW-1185">Reference proteome</keyword>
<dbReference type="Proteomes" id="UP000215914">
    <property type="component" value="Chromosome 13"/>
</dbReference>
<dbReference type="EMBL" id="CM007902">
    <property type="protein sequence ID" value="OTG00433.1"/>
    <property type="molecule type" value="Genomic_DNA"/>
</dbReference>